<dbReference type="Gene3D" id="3.40.50.10810">
    <property type="entry name" value="Tandem AAA-ATPase domain"/>
    <property type="match status" value="1"/>
</dbReference>
<dbReference type="HOGENOM" id="CLU_008466_2_0_0"/>
<dbReference type="InterPro" id="IPR038718">
    <property type="entry name" value="SNF2-like_sf"/>
</dbReference>
<dbReference type="Pfam" id="PF00176">
    <property type="entry name" value="SNF2-rel_dom"/>
    <property type="match status" value="1"/>
</dbReference>
<evidence type="ECO:0000259" key="4">
    <source>
        <dbReference type="PROSITE" id="PS51194"/>
    </source>
</evidence>
<dbReference type="InterPro" id="IPR027417">
    <property type="entry name" value="P-loop_NTPase"/>
</dbReference>
<dbReference type="Pfam" id="PF00271">
    <property type="entry name" value="Helicase_C"/>
    <property type="match status" value="1"/>
</dbReference>
<feature type="domain" description="Helicase ATP-binding" evidence="3">
    <location>
        <begin position="251"/>
        <end position="418"/>
    </location>
</feature>
<proteinExistence type="predicted"/>
<feature type="domain" description="Helicase C-terminal" evidence="4">
    <location>
        <begin position="672"/>
        <end position="863"/>
    </location>
</feature>
<gene>
    <name evidence="5" type="ORF">HMPREF0409_00467</name>
</gene>
<dbReference type="GO" id="GO:0031297">
    <property type="term" value="P:replication fork processing"/>
    <property type="evidence" value="ECO:0007669"/>
    <property type="project" value="TreeGrafter"/>
</dbReference>
<dbReference type="Proteomes" id="UP000014361">
    <property type="component" value="Chromosome"/>
</dbReference>
<protein>
    <recommendedName>
        <fullName evidence="7">Helicase</fullName>
    </recommendedName>
</protein>
<keyword evidence="2" id="KW-0175">Coiled coil</keyword>
<dbReference type="SMART" id="SM00487">
    <property type="entry name" value="DEXDc"/>
    <property type="match status" value="1"/>
</dbReference>
<dbReference type="RefSeq" id="WP_008798244.1">
    <property type="nucleotide sequence ID" value="NC_021281.1"/>
</dbReference>
<evidence type="ECO:0008006" key="7">
    <source>
        <dbReference type="Google" id="ProtNLM"/>
    </source>
</evidence>
<dbReference type="GO" id="GO:0005524">
    <property type="term" value="F:ATP binding"/>
    <property type="evidence" value="ECO:0007669"/>
    <property type="project" value="InterPro"/>
</dbReference>
<reference evidence="5 6" key="1">
    <citation type="submission" date="2012-07" db="EMBL/GenBank/DDBJ databases">
        <title>The Genome Sequence of Fusobacterium sp. 4_8.</title>
        <authorList>
            <consortium name="The Broad Institute Genome Sequencing Platform"/>
            <person name="Earl A."/>
            <person name="Ward D."/>
            <person name="Feldgarden M."/>
            <person name="Gevers D."/>
            <person name="Sibley C.D."/>
            <person name="White A.P."/>
            <person name="Crowley S."/>
            <person name="Surette M."/>
            <person name="Strauss J.C."/>
            <person name="Ambrose C.E."/>
            <person name="Allen-Vercoe E."/>
            <person name="Walker B."/>
            <person name="Young S.K."/>
            <person name="Zeng Q."/>
            <person name="Gargeya S."/>
            <person name="Fitzgerald M."/>
            <person name="Haas B."/>
            <person name="Abouelleil A."/>
            <person name="Alvarado L."/>
            <person name="Arachchi H.M."/>
            <person name="Berlin A.M."/>
            <person name="Chapman S.B."/>
            <person name="Goldberg J."/>
            <person name="Griggs A."/>
            <person name="Gujja S."/>
            <person name="Hansen M."/>
            <person name="Howarth C."/>
            <person name="Imamovic A."/>
            <person name="Larimer J."/>
            <person name="McCowen C."/>
            <person name="Montmayeur A."/>
            <person name="Murphy C."/>
            <person name="Neiman D."/>
            <person name="Pearson M."/>
            <person name="Priest M."/>
            <person name="Roberts A."/>
            <person name="Saif S."/>
            <person name="Shea T."/>
            <person name="Sisk P."/>
            <person name="Sykes S."/>
            <person name="Wortman J."/>
            <person name="Nusbaum C."/>
            <person name="Birren B."/>
        </authorList>
    </citation>
    <scope>NUCLEOTIDE SEQUENCE [LARGE SCALE GENOMIC DNA]</scope>
    <source>
        <strain evidence="5 6">4_8</strain>
    </source>
</reference>
<dbReference type="AlphaFoldDB" id="R9RA65"/>
<evidence type="ECO:0000313" key="6">
    <source>
        <dbReference type="Proteomes" id="UP000014361"/>
    </source>
</evidence>
<dbReference type="InterPro" id="IPR014001">
    <property type="entry name" value="Helicase_ATP-bd"/>
</dbReference>
<dbReference type="InterPro" id="IPR000330">
    <property type="entry name" value="SNF2_N"/>
</dbReference>
<name>R9RA65_9FUSO</name>
<evidence type="ECO:0000259" key="3">
    <source>
        <dbReference type="PROSITE" id="PS51192"/>
    </source>
</evidence>
<dbReference type="EMBL" id="CP003723">
    <property type="protein sequence ID" value="AGM23711.1"/>
    <property type="molecule type" value="Genomic_DNA"/>
</dbReference>
<dbReference type="Gene3D" id="3.40.50.300">
    <property type="entry name" value="P-loop containing nucleotide triphosphate hydrolases"/>
    <property type="match status" value="1"/>
</dbReference>
<sequence>MNYSVTNDIIEKMKEVLERKRDAVINIVNDKLTISVFSLLEKNLKNVKEINFIIRDTKFIPTNKEVSHEFEINPNDILYNSYDITEKNKLKHFSKAKAMHDFIEKHVNIKKVNSEVRITGNILIIDDDFMIQGSSSLEIHDNKEKLKKYNINFDTYSSDKEQILKYGKTFESLWYDNDITKDYKNELLKSLEFVYKEHSPEFLYYFTLNELFGYQLDSGVERFERDSEKFKKTEIWKSLFDFQKDCVVSAIQKLQKYNGCIIADSVGLGKTFEALAVIKYFEIRGDNVLVLTPAKLYDNWNSFRGNYKDSFLKEVFNYKVMFHTDLSRYKGMSKSGQDLSRFDWGNYDLVVIDESHNFRNRKDRYDENDLLIMTRYARLLQDVIKKGKNNTKVLLLSATPVNNSLVDLKNQLSIITSDIDSKFSDEGIQSIEYVLRKSAIAINQWEKEKNHDKNQLLDNLPSDFYKLLEMLTISRSRKHITNYYGDSNVGKFPKKNKPETYYPEIDIEEELLKFKDANEWLEELNLSVYTPTKYIKSKYIPLYTKKYNLIGKRGGKLDFQTQSKGMIVLHRFNLFKRLESSVYSFAETLKRMLERINRTIEILEKNGTIDEDIEILDEEEIENTSYVEGKYQIDVKHLRIGAYLEDLENDRVVIEEIYKNAKKILNENRDKKIKELEKIITNKIDKTPYNNENKKIIIFTAFADTADYIYSKISKKLLEKGVYTASITGKDIKTTNKNIDKDFNSVLCSFSPKSKTKKDISQNQEIDILIATDCISEGQNLQDCDTVINFDIQWNPVSLIQRFGRIDRIGSENNCIQMINFFPNLELNEYLGLEQRVKGKMTTLNLVSTGDEDVLTPEMNDFNFRKRQLERLKNEVIEIEDTNENISLTDLNMNEYLYELSEYIKENKDIKNIPKGIYSITNYQKKGVLFCFKHRNLEEKPKSDSSLYPYYLIFVNNDGELLYNNSQAREVVKLFRKICYGKKEPLSDLIKTFLIKTKNTDDMSFYSKLLDKAILSIKGEEERNAIHSVFDFGGFNNKFEDETVDDFELISFLVVD</sequence>
<dbReference type="PATRIC" id="fig|469607.3.peg.1270"/>
<dbReference type="KEGG" id="fus:HMPREF0409_00467"/>
<dbReference type="SUPFAM" id="SSF52540">
    <property type="entry name" value="P-loop containing nucleoside triphosphate hydrolases"/>
    <property type="match status" value="2"/>
</dbReference>
<organism evidence="5 6">
    <name type="scientific">Fusobacterium animalis 4_8</name>
    <dbReference type="NCBI Taxonomy" id="469607"/>
    <lineage>
        <taxon>Bacteria</taxon>
        <taxon>Fusobacteriati</taxon>
        <taxon>Fusobacteriota</taxon>
        <taxon>Fusobacteriia</taxon>
        <taxon>Fusobacteriales</taxon>
        <taxon>Fusobacteriaceae</taxon>
        <taxon>Fusobacterium</taxon>
    </lineage>
</organism>
<dbReference type="PANTHER" id="PTHR45766">
    <property type="entry name" value="DNA ANNEALING HELICASE AND ENDONUCLEASE ZRANB3 FAMILY MEMBER"/>
    <property type="match status" value="1"/>
</dbReference>
<accession>R9RA65</accession>
<dbReference type="CDD" id="cd18793">
    <property type="entry name" value="SF2_C_SNF"/>
    <property type="match status" value="1"/>
</dbReference>
<evidence type="ECO:0000256" key="2">
    <source>
        <dbReference type="SAM" id="Coils"/>
    </source>
</evidence>
<keyword evidence="1" id="KW-0378">Hydrolase</keyword>
<dbReference type="PROSITE" id="PS51192">
    <property type="entry name" value="HELICASE_ATP_BIND_1"/>
    <property type="match status" value="1"/>
</dbReference>
<dbReference type="GO" id="GO:0016787">
    <property type="term" value="F:hydrolase activity"/>
    <property type="evidence" value="ECO:0007669"/>
    <property type="project" value="UniProtKB-KW"/>
</dbReference>
<dbReference type="SMART" id="SM00490">
    <property type="entry name" value="HELICc"/>
    <property type="match status" value="1"/>
</dbReference>
<dbReference type="InterPro" id="IPR049730">
    <property type="entry name" value="SNF2/RAD54-like_C"/>
</dbReference>
<dbReference type="InterPro" id="IPR001650">
    <property type="entry name" value="Helicase_C-like"/>
</dbReference>
<dbReference type="GO" id="GO:0006281">
    <property type="term" value="P:DNA repair"/>
    <property type="evidence" value="ECO:0007669"/>
    <property type="project" value="TreeGrafter"/>
</dbReference>
<dbReference type="PROSITE" id="PS51194">
    <property type="entry name" value="HELICASE_CTER"/>
    <property type="match status" value="1"/>
</dbReference>
<evidence type="ECO:0000313" key="5">
    <source>
        <dbReference type="EMBL" id="AGM23711.1"/>
    </source>
</evidence>
<evidence type="ECO:0000256" key="1">
    <source>
        <dbReference type="ARBA" id="ARBA00022801"/>
    </source>
</evidence>
<feature type="coiled-coil region" evidence="2">
    <location>
        <begin position="862"/>
        <end position="889"/>
    </location>
</feature>
<dbReference type="PANTHER" id="PTHR45766:SF6">
    <property type="entry name" value="SWI_SNF-RELATED MATRIX-ASSOCIATED ACTIN-DEPENDENT REGULATOR OF CHROMATIN SUBFAMILY A-LIKE PROTEIN 1"/>
    <property type="match status" value="1"/>
</dbReference>